<gene>
    <name evidence="1" type="ORF">BZG02_14360</name>
</gene>
<evidence type="ECO:0000313" key="2">
    <source>
        <dbReference type="Proteomes" id="UP000233535"/>
    </source>
</evidence>
<sequence length="293" mass="33979">MESLFVEFWIALFLNQHSINQTNYLHMGLYYKFRQEELPVVGEILLQLFLRDREKFVNFSPEFNDEFVKSLQTDITRVADLTQSKTQTAEIKKITSDLYASLDAIQHKLELIAAYTQRANKLMLVKASDFGVKEARKMIRLRNVEGYCAKVKVIQQNIAKNLDALKGKGYKESLGTELEQMTQKVYDLNLSQEQKISERKQLVVNNNVELLLFWKKLSDIAKTGKMILKEDESKAEEYMFSHLIYKVRKVNAKIESKKKRIEVAVANEIPAPKQAPVKKEEAMLQSEESESFI</sequence>
<keyword evidence="2" id="KW-1185">Reference proteome</keyword>
<dbReference type="AlphaFoldDB" id="A0A2N3HUU8"/>
<comment type="caution">
    <text evidence="1">The sequence shown here is derived from an EMBL/GenBank/DDBJ whole genome shotgun (WGS) entry which is preliminary data.</text>
</comment>
<accession>A0A2N3HUU8</accession>
<name>A0A2N3HUU8_9BACT</name>
<organism evidence="1 2">
    <name type="scientific">Labilibaculum filiforme</name>
    <dbReference type="NCBI Taxonomy" id="1940526"/>
    <lineage>
        <taxon>Bacteria</taxon>
        <taxon>Pseudomonadati</taxon>
        <taxon>Bacteroidota</taxon>
        <taxon>Bacteroidia</taxon>
        <taxon>Marinilabiliales</taxon>
        <taxon>Marinifilaceae</taxon>
        <taxon>Labilibaculum</taxon>
    </lineage>
</organism>
<dbReference type="EMBL" id="MVDD01000011">
    <property type="protein sequence ID" value="PKQ61807.1"/>
    <property type="molecule type" value="Genomic_DNA"/>
</dbReference>
<evidence type="ECO:0000313" key="1">
    <source>
        <dbReference type="EMBL" id="PKQ61807.1"/>
    </source>
</evidence>
<proteinExistence type="predicted"/>
<protein>
    <submittedName>
        <fullName evidence="1">Uncharacterized protein</fullName>
    </submittedName>
</protein>
<reference evidence="1 2" key="1">
    <citation type="journal article" date="2017" name="Front. Microbiol.">
        <title>Labilibaculum manganireducens gen. nov., sp. nov. and Labilibaculum filiforme sp. nov., Novel Bacteroidetes Isolated from Subsurface Sediments of the Baltic Sea.</title>
        <authorList>
            <person name="Vandieken V."/>
            <person name="Marshall I.P."/>
            <person name="Niemann H."/>
            <person name="Engelen B."/>
            <person name="Cypionka H."/>
        </authorList>
    </citation>
    <scope>NUCLEOTIDE SEQUENCE [LARGE SCALE GENOMIC DNA]</scope>
    <source>
        <strain evidence="1 2">59.16B</strain>
    </source>
</reference>
<dbReference type="Proteomes" id="UP000233535">
    <property type="component" value="Unassembled WGS sequence"/>
</dbReference>